<dbReference type="EMBL" id="JH717898">
    <property type="protein sequence ID" value="EWZ46143.1"/>
    <property type="molecule type" value="Genomic_DNA"/>
</dbReference>
<evidence type="ECO:0000256" key="1">
    <source>
        <dbReference type="ARBA" id="ARBA00001974"/>
    </source>
</evidence>
<evidence type="ECO:0000256" key="6">
    <source>
        <dbReference type="ARBA" id="ARBA00023033"/>
    </source>
</evidence>
<evidence type="ECO:0000256" key="4">
    <source>
        <dbReference type="ARBA" id="ARBA00022827"/>
    </source>
</evidence>
<evidence type="ECO:0000256" key="5">
    <source>
        <dbReference type="ARBA" id="ARBA00023002"/>
    </source>
</evidence>
<evidence type="ECO:0000313" key="7">
    <source>
        <dbReference type="EMBL" id="EWZ46143.1"/>
    </source>
</evidence>
<dbReference type="VEuPathDB" id="FungiDB:FOZG_06326"/>
<sequence length="100" mass="11004">MVIKFCNSTSAKADSVISCNSIKSQVRQIIAKIDNPASYPRYAHESAYRCLVDMNKAFPVLGHLAKRQILFAGHGAHIMAYPVADCKYLNVAAFIRDSGN</sequence>
<accession>W9KYI9</accession>
<keyword evidence="3" id="KW-0285">Flavoprotein</keyword>
<keyword evidence="5" id="KW-0560">Oxidoreductase</keyword>
<dbReference type="GO" id="GO:0044550">
    <property type="term" value="P:secondary metabolite biosynthetic process"/>
    <property type="evidence" value="ECO:0007669"/>
    <property type="project" value="TreeGrafter"/>
</dbReference>
<proteinExistence type="inferred from homology"/>
<evidence type="ECO:0000256" key="2">
    <source>
        <dbReference type="ARBA" id="ARBA00007992"/>
    </source>
</evidence>
<dbReference type="PANTHER" id="PTHR46720">
    <property type="entry name" value="HYDROXYLASE, PUTATIVE (AFU_ORTHOLOGUE AFUA_3G01460)-RELATED"/>
    <property type="match status" value="1"/>
</dbReference>
<dbReference type="PANTHER" id="PTHR46720:SF3">
    <property type="entry name" value="FAD-BINDING DOMAIN-CONTAINING PROTEIN-RELATED"/>
    <property type="match status" value="1"/>
</dbReference>
<reference evidence="7" key="2">
    <citation type="submission" date="2012-06" db="EMBL/GenBank/DDBJ databases">
        <title>Annotation of the Genome Sequence of Fusarium oxysporum Fo47.</title>
        <authorList>
            <consortium name="The Broad Institute Genomics Platform"/>
            <person name="Ma L.-J."/>
            <person name="Corby-Kistler H."/>
            <person name="Broz K."/>
            <person name="Gale L.R."/>
            <person name="Jonkers W."/>
            <person name="O'Donnell K."/>
            <person name="Ploetz R."/>
            <person name="Steinberg C."/>
            <person name="Schwartz D.C."/>
            <person name="VanEtten H."/>
            <person name="Zhou S."/>
            <person name="Young S.K."/>
            <person name="Zeng Q."/>
            <person name="Gargeya S."/>
            <person name="Fitzgerald M."/>
            <person name="Abouelleil A."/>
            <person name="Alvarado L."/>
            <person name="Chapman S.B."/>
            <person name="Gainer-Dewar J."/>
            <person name="Goldberg J."/>
            <person name="Griggs A."/>
            <person name="Gujja S."/>
            <person name="Hansen M."/>
            <person name="Howarth C."/>
            <person name="Imamovic A."/>
            <person name="Ireland A."/>
            <person name="Larimer J."/>
            <person name="McCowan C."/>
            <person name="Murphy C."/>
            <person name="Pearson M."/>
            <person name="Poon T.W."/>
            <person name="Priest M."/>
            <person name="Roberts A."/>
            <person name="Saif S."/>
            <person name="Shea T."/>
            <person name="Sykes S."/>
            <person name="Wortman J."/>
            <person name="Nusbaum C."/>
            <person name="Birren B."/>
        </authorList>
    </citation>
    <scope>NUCLEOTIDE SEQUENCE</scope>
    <source>
        <strain evidence="7">Fo47</strain>
    </source>
</reference>
<evidence type="ECO:0000256" key="3">
    <source>
        <dbReference type="ARBA" id="ARBA00022630"/>
    </source>
</evidence>
<comment type="similarity">
    <text evidence="2">Belongs to the paxM FAD-dependent monooxygenase family.</text>
</comment>
<dbReference type="Gene3D" id="3.30.9.30">
    <property type="match status" value="1"/>
</dbReference>
<name>W9KYI9_FUSOX</name>
<comment type="cofactor">
    <cofactor evidence="1">
        <name>FAD</name>
        <dbReference type="ChEBI" id="CHEBI:57692"/>
    </cofactor>
</comment>
<dbReference type="HOGENOM" id="CLU_2306316_0_0_1"/>
<protein>
    <submittedName>
        <fullName evidence="7">Uncharacterized protein</fullName>
    </submittedName>
</protein>
<dbReference type="Proteomes" id="UP000030766">
    <property type="component" value="Unassembled WGS sequence"/>
</dbReference>
<keyword evidence="4" id="KW-0274">FAD</keyword>
<dbReference type="InterPro" id="IPR051104">
    <property type="entry name" value="FAD_monoxygenase"/>
</dbReference>
<reference evidence="7" key="1">
    <citation type="submission" date="2011-06" db="EMBL/GenBank/DDBJ databases">
        <title>The Genome Sequence of Fusarium oxysporum Fo47.</title>
        <authorList>
            <consortium name="The Broad Institute Genome Sequencing Platform"/>
            <person name="Ma L.-J."/>
            <person name="Gale L.R."/>
            <person name="Schwartz D.C."/>
            <person name="Zhou S."/>
            <person name="Corby-Kistler H."/>
            <person name="Young S.K."/>
            <person name="Zeng Q."/>
            <person name="Gargeya S."/>
            <person name="Fitzgerald M."/>
            <person name="Haas B."/>
            <person name="Abouelleil A."/>
            <person name="Alvarado L."/>
            <person name="Arachchi H.M."/>
            <person name="Berlin A."/>
            <person name="Brown A."/>
            <person name="Chapman S.B."/>
            <person name="Chen Z."/>
            <person name="Dunbar C."/>
            <person name="Freedman E."/>
            <person name="Gearin G."/>
            <person name="Gellesch M."/>
            <person name="Goldberg J."/>
            <person name="Griggs A."/>
            <person name="Gujja S."/>
            <person name="Heiman D."/>
            <person name="Howarth C."/>
            <person name="Larson L."/>
            <person name="Lui A."/>
            <person name="MacDonald P.J.P."/>
            <person name="Mehta T."/>
            <person name="Montmayeur A."/>
            <person name="Murphy C."/>
            <person name="Neiman D."/>
            <person name="Pearson M."/>
            <person name="Priest M."/>
            <person name="Roberts A."/>
            <person name="Saif S."/>
            <person name="Shea T."/>
            <person name="Shenoy N."/>
            <person name="Sisk P."/>
            <person name="Stolte C."/>
            <person name="Sykes S."/>
            <person name="Wortman J."/>
            <person name="Nusbaum C."/>
            <person name="Birren B."/>
        </authorList>
    </citation>
    <scope>NUCLEOTIDE SEQUENCE [LARGE SCALE GENOMIC DNA]</scope>
    <source>
        <strain evidence="7">Fo47</strain>
    </source>
</reference>
<keyword evidence="6" id="KW-0503">Monooxygenase</keyword>
<organism evidence="7">
    <name type="scientific">Fusarium oxysporum Fo47</name>
    <dbReference type="NCBI Taxonomy" id="660027"/>
    <lineage>
        <taxon>Eukaryota</taxon>
        <taxon>Fungi</taxon>
        <taxon>Dikarya</taxon>
        <taxon>Ascomycota</taxon>
        <taxon>Pezizomycotina</taxon>
        <taxon>Sordariomycetes</taxon>
        <taxon>Hypocreomycetidae</taxon>
        <taxon>Hypocreales</taxon>
        <taxon>Nectriaceae</taxon>
        <taxon>Fusarium</taxon>
        <taxon>Fusarium oxysporum species complex</taxon>
    </lineage>
</organism>
<dbReference type="AlphaFoldDB" id="W9KYI9"/>
<dbReference type="GO" id="GO:0004497">
    <property type="term" value="F:monooxygenase activity"/>
    <property type="evidence" value="ECO:0007669"/>
    <property type="project" value="UniProtKB-KW"/>
</dbReference>
<gene>
    <name evidence="7" type="ORF">FOZG_06326</name>
</gene>